<dbReference type="RefSeq" id="WP_253077498.1">
    <property type="nucleotide sequence ID" value="NZ_JAMXWN010000031.1"/>
</dbReference>
<name>A0ABW1WGS6_9BACL</name>
<evidence type="ECO:0000313" key="1">
    <source>
        <dbReference type="EMBL" id="MFC6387728.1"/>
    </source>
</evidence>
<sequence>MSEHKDKSTSYRRTMENRFIESGYIRRLLKEDGIEVPDTRKADIERIKAEIKKYYPDYEFPQEEKKDTHC</sequence>
<gene>
    <name evidence="1" type="ORF">ACFP7A_14305</name>
</gene>
<dbReference type="Proteomes" id="UP001596267">
    <property type="component" value="Unassembled WGS sequence"/>
</dbReference>
<reference evidence="2" key="1">
    <citation type="journal article" date="2019" name="Int. J. Syst. Evol. Microbiol.">
        <title>The Global Catalogue of Microorganisms (GCM) 10K type strain sequencing project: providing services to taxonomists for standard genome sequencing and annotation.</title>
        <authorList>
            <consortium name="The Broad Institute Genomics Platform"/>
            <consortium name="The Broad Institute Genome Sequencing Center for Infectious Disease"/>
            <person name="Wu L."/>
            <person name="Ma J."/>
        </authorList>
    </citation>
    <scope>NUCLEOTIDE SEQUENCE [LARGE SCALE GENOMIC DNA]</scope>
    <source>
        <strain evidence="2">CCUG 42001</strain>
    </source>
</reference>
<evidence type="ECO:0000313" key="2">
    <source>
        <dbReference type="Proteomes" id="UP001596267"/>
    </source>
</evidence>
<evidence type="ECO:0008006" key="3">
    <source>
        <dbReference type="Google" id="ProtNLM"/>
    </source>
</evidence>
<protein>
    <recommendedName>
        <fullName evidence="3">Fur-regulated basic protein FbpA</fullName>
    </recommendedName>
</protein>
<comment type="caution">
    <text evidence="1">The sequence shown here is derived from an EMBL/GenBank/DDBJ whole genome shotgun (WGS) entry which is preliminary data.</text>
</comment>
<organism evidence="1 2">
    <name type="scientific">Sporolactobacillus kofuensis</name>
    <dbReference type="NCBI Taxonomy" id="269672"/>
    <lineage>
        <taxon>Bacteria</taxon>
        <taxon>Bacillati</taxon>
        <taxon>Bacillota</taxon>
        <taxon>Bacilli</taxon>
        <taxon>Bacillales</taxon>
        <taxon>Sporolactobacillaceae</taxon>
        <taxon>Sporolactobacillus</taxon>
    </lineage>
</organism>
<accession>A0ABW1WGS6</accession>
<keyword evidence="2" id="KW-1185">Reference proteome</keyword>
<dbReference type="EMBL" id="JBHSTQ010000031">
    <property type="protein sequence ID" value="MFC6387728.1"/>
    <property type="molecule type" value="Genomic_DNA"/>
</dbReference>
<proteinExistence type="predicted"/>